<keyword evidence="2" id="KW-1185">Reference proteome</keyword>
<name>Q9K7E1_HALH5</name>
<dbReference type="InterPro" id="IPR011009">
    <property type="entry name" value="Kinase-like_dom_sf"/>
</dbReference>
<dbReference type="GO" id="GO:0042601">
    <property type="term" value="C:endospore-forming forespore"/>
    <property type="evidence" value="ECO:0007669"/>
    <property type="project" value="TreeGrafter"/>
</dbReference>
<reference evidence="1 2" key="1">
    <citation type="journal article" date="2000" name="Nucleic Acids Res.">
        <title>Complete genome sequence of the alkaliphilic bacterium Bacillus halodurans and genomic sequence comparison with Bacillus subtilis.</title>
        <authorList>
            <person name="Takami H."/>
            <person name="Nakasone K."/>
            <person name="Takaki Y."/>
            <person name="Maeno G."/>
            <person name="Sasaki R."/>
            <person name="Masui N."/>
            <person name="Fuji F."/>
            <person name="Hirama C."/>
            <person name="Nakamura Y."/>
            <person name="Ogasawara N."/>
            <person name="Kuhara S."/>
            <person name="Horikoshi K."/>
        </authorList>
    </citation>
    <scope>NUCLEOTIDE SEQUENCE [LARGE SCALE GENOMIC DNA]</scope>
    <source>
        <strain evidence="2">ATCC BAA-125 / DSM 18197 / FERM 7344 / JCM 9153 / C-125</strain>
    </source>
</reference>
<dbReference type="InterPro" id="IPR014254">
    <property type="entry name" value="Spore_coat_YutH"/>
</dbReference>
<accession>Q9K7E1</accession>
<dbReference type="Proteomes" id="UP000001258">
    <property type="component" value="Chromosome"/>
</dbReference>
<dbReference type="PIR" id="G84077">
    <property type="entry name" value="G84077"/>
</dbReference>
<dbReference type="Gene3D" id="3.90.1200.10">
    <property type="match status" value="1"/>
</dbReference>
<sequence>MFERNVYDSFQLYCDSRFRTGRFQGFYAQGQPYLLVPREQIEPDEEAAILEMGEYLQRAGDGTVLKLIKAKTGPLHAKIDGQDVYLFQIPYEYERFGMLQTDEDIGRHLATFHQAGAQYVGTAYQKGAYGKWPRLWEKRLEQLEEWHQRLLAQGPRTLVDEQFLFTFPYYLGMTENAIQFAVDAHYDEGGIERERGTICHKRFHNDTWIRLENGRLKVPTEFVYDHPSRDLAEWLRSKELEIARPEDRALAIQSFLHAYGQHAPLTRLCRRFIFARLLFPVHYFQTIEDYYSCQIEEKRRTLEKEVLHLFEKETTHEQFLRMVQQQLFPNPHELPMVDWLLAEPLPTPFATR</sequence>
<organism evidence="1 2">
    <name type="scientific">Halalkalibacterium halodurans (strain ATCC BAA-125 / DSM 18197 / FERM 7344 / JCM 9153 / C-125)</name>
    <name type="common">Bacillus halodurans</name>
    <dbReference type="NCBI Taxonomy" id="272558"/>
    <lineage>
        <taxon>Bacteria</taxon>
        <taxon>Bacillati</taxon>
        <taxon>Bacillota</taxon>
        <taxon>Bacilli</taxon>
        <taxon>Bacillales</taxon>
        <taxon>Bacillaceae</taxon>
        <taxon>Halalkalibacterium (ex Joshi et al. 2022)</taxon>
    </lineage>
</organism>
<dbReference type="STRING" id="272558.gene:10729336"/>
<dbReference type="SUPFAM" id="SSF56112">
    <property type="entry name" value="Protein kinase-like (PK-like)"/>
    <property type="match status" value="1"/>
</dbReference>
<dbReference type="HOGENOM" id="CLU_830682_0_0_9"/>
<dbReference type="NCBIfam" id="TIGR02905">
    <property type="entry name" value="spore_yutH"/>
    <property type="match status" value="1"/>
</dbReference>
<evidence type="ECO:0000313" key="1">
    <source>
        <dbReference type="EMBL" id="BAB07142.1"/>
    </source>
</evidence>
<dbReference type="eggNOG" id="COG2334">
    <property type="taxonomic scope" value="Bacteria"/>
</dbReference>
<dbReference type="PANTHER" id="PTHR39179">
    <property type="entry name" value="SPORE COAT PROTEIN I"/>
    <property type="match status" value="1"/>
</dbReference>
<dbReference type="RefSeq" id="WP_010899561.1">
    <property type="nucleotide sequence ID" value="NC_002570.2"/>
</dbReference>
<dbReference type="PANTHER" id="PTHR39179:SF2">
    <property type="entry name" value="ENDOSPORE COAT-ASSOCIATED PROTEIN YUTH"/>
    <property type="match status" value="1"/>
</dbReference>
<dbReference type="AlphaFoldDB" id="Q9K7E1"/>
<dbReference type="KEGG" id="bha:BH3423"/>
<proteinExistence type="predicted"/>
<dbReference type="OrthoDB" id="2986702at2"/>
<dbReference type="InterPro" id="IPR047175">
    <property type="entry name" value="CotS-like"/>
</dbReference>
<protein>
    <submittedName>
        <fullName evidence="1">BH3423 protein</fullName>
    </submittedName>
</protein>
<dbReference type="EMBL" id="BA000004">
    <property type="protein sequence ID" value="BAB07142.1"/>
    <property type="molecule type" value="Genomic_DNA"/>
</dbReference>
<gene>
    <name evidence="1" type="ordered locus">BH3423</name>
</gene>
<evidence type="ECO:0000313" key="2">
    <source>
        <dbReference type="Proteomes" id="UP000001258"/>
    </source>
</evidence>